<dbReference type="InterPro" id="IPR013830">
    <property type="entry name" value="SGNH_hydro"/>
</dbReference>
<organism evidence="3 4">
    <name type="scientific">Massilia eurypsychrophila</name>
    <dbReference type="NCBI Taxonomy" id="1485217"/>
    <lineage>
        <taxon>Bacteria</taxon>
        <taxon>Pseudomonadati</taxon>
        <taxon>Pseudomonadota</taxon>
        <taxon>Betaproteobacteria</taxon>
        <taxon>Burkholderiales</taxon>
        <taxon>Oxalobacteraceae</taxon>
        <taxon>Telluria group</taxon>
        <taxon>Massilia</taxon>
    </lineage>
</organism>
<dbReference type="GO" id="GO:0016788">
    <property type="term" value="F:hydrolase activity, acting on ester bonds"/>
    <property type="evidence" value="ECO:0007669"/>
    <property type="project" value="UniProtKB-ARBA"/>
</dbReference>
<keyword evidence="1" id="KW-0732">Signal</keyword>
<dbReference type="OrthoDB" id="212722at2"/>
<dbReference type="RefSeq" id="WP_099788743.1">
    <property type="nucleotide sequence ID" value="NZ_JBHLYV010000004.1"/>
</dbReference>
<keyword evidence="4" id="KW-1185">Reference proteome</keyword>
<evidence type="ECO:0000259" key="2">
    <source>
        <dbReference type="Pfam" id="PF13472"/>
    </source>
</evidence>
<evidence type="ECO:0000313" key="3">
    <source>
        <dbReference type="EMBL" id="PIL44682.1"/>
    </source>
</evidence>
<sequence>MNTSRRTFLHQSVALAATPNPAAAARHVVLLGDSIFDNGAYTGGEPDVIAHLRRLTPQGSTATLLARDGATTGGIPAQLARLPRDATHLVLSVGGNDALQRQGLLQAPARSVAEAIEMLAGAVGEFEPAYRKIIDACLAQRLPLVISTIYSGNFSDARYGKLARNAVALFNDAIIRTALDYKLKAIDLRAVCARPEDYANPIEPSSIGAARIARAIVAVVSGSAEGRGALLFGGVT</sequence>
<feature type="chain" id="PRO_5013728673" evidence="1">
    <location>
        <begin position="25"/>
        <end position="236"/>
    </location>
</feature>
<feature type="signal peptide" evidence="1">
    <location>
        <begin position="1"/>
        <end position="24"/>
    </location>
</feature>
<feature type="domain" description="SGNH hydrolase-type esterase" evidence="2">
    <location>
        <begin position="30"/>
        <end position="197"/>
    </location>
</feature>
<accession>A0A2G8TF65</accession>
<gene>
    <name evidence="3" type="ORF">CR105_12265</name>
</gene>
<evidence type="ECO:0000313" key="4">
    <source>
        <dbReference type="Proteomes" id="UP000230390"/>
    </source>
</evidence>
<protein>
    <submittedName>
        <fullName evidence="3">Lipase</fullName>
    </submittedName>
</protein>
<name>A0A2G8TF65_9BURK</name>
<dbReference type="AlphaFoldDB" id="A0A2G8TF65"/>
<dbReference type="Gene3D" id="3.40.50.1110">
    <property type="entry name" value="SGNH hydrolase"/>
    <property type="match status" value="1"/>
</dbReference>
<dbReference type="Proteomes" id="UP000230390">
    <property type="component" value="Unassembled WGS sequence"/>
</dbReference>
<dbReference type="Pfam" id="PF13472">
    <property type="entry name" value="Lipase_GDSL_2"/>
    <property type="match status" value="1"/>
</dbReference>
<dbReference type="InterPro" id="IPR036514">
    <property type="entry name" value="SGNH_hydro_sf"/>
</dbReference>
<dbReference type="EMBL" id="PDOC01000006">
    <property type="protein sequence ID" value="PIL44682.1"/>
    <property type="molecule type" value="Genomic_DNA"/>
</dbReference>
<evidence type="ECO:0000256" key="1">
    <source>
        <dbReference type="SAM" id="SignalP"/>
    </source>
</evidence>
<proteinExistence type="predicted"/>
<dbReference type="SUPFAM" id="SSF52266">
    <property type="entry name" value="SGNH hydrolase"/>
    <property type="match status" value="1"/>
</dbReference>
<comment type="caution">
    <text evidence="3">The sequence shown here is derived from an EMBL/GenBank/DDBJ whole genome shotgun (WGS) entry which is preliminary data.</text>
</comment>
<reference evidence="3 4" key="1">
    <citation type="submission" date="2017-10" db="EMBL/GenBank/DDBJ databases">
        <title>Massilia psychrophilum sp. nov., a novel purple-pigmented bacterium isolated from Tianshan glacier, Xinjiang Municipality, China.</title>
        <authorList>
            <person name="Wang H."/>
        </authorList>
    </citation>
    <scope>NUCLEOTIDE SEQUENCE [LARGE SCALE GENOMIC DNA]</scope>
    <source>
        <strain evidence="3 4">JCM 30074</strain>
    </source>
</reference>